<sequence>MGYDQKLPISGYTKPESLSSSMAFIIEFYLSRLKTIFYEKKSYCSFVVHLAIDGNAHGHVRVNYLYFNAYLESCSSGAVSFDCGLSKYTYWIRNPLVGPQ</sequence>
<dbReference type="AlphaFoldDB" id="T2JNC5"/>
<reference evidence="1 2" key="1">
    <citation type="submission" date="2013-01" db="EMBL/GenBank/DDBJ databases">
        <authorList>
            <person name="Bench S."/>
        </authorList>
    </citation>
    <scope>NUCLEOTIDE SEQUENCE [LARGE SCALE GENOMIC DNA]</scope>
    <source>
        <strain evidence="1 2">WH 0402</strain>
    </source>
</reference>
<name>T2JNC5_CROWT</name>
<reference evidence="1 2" key="2">
    <citation type="submission" date="2013-09" db="EMBL/GenBank/DDBJ databases">
        <title>Whole genome comparison of six Crocosphaera watsonii strains with differing phenotypes.</title>
        <authorList>
            <person name="Bench S.R."/>
            <person name="Heller P."/>
            <person name="Frank I."/>
            <person name="Arciniega M."/>
            <person name="Shilova I.N."/>
            <person name="Zehr J.P."/>
        </authorList>
    </citation>
    <scope>NUCLEOTIDE SEQUENCE [LARGE SCALE GENOMIC DNA]</scope>
    <source>
        <strain evidence="1 2">WH 0402</strain>
    </source>
</reference>
<comment type="caution">
    <text evidence="1">The sequence shown here is derived from an EMBL/GenBank/DDBJ whole genome shotgun (WGS) entry which is preliminary data.</text>
</comment>
<evidence type="ECO:0000313" key="1">
    <source>
        <dbReference type="EMBL" id="CCQ66539.1"/>
    </source>
</evidence>
<evidence type="ECO:0000313" key="2">
    <source>
        <dbReference type="Proteomes" id="UP000018130"/>
    </source>
</evidence>
<protein>
    <submittedName>
        <fullName evidence="1">Uncharacterized protein</fullName>
    </submittedName>
</protein>
<accession>T2JNC5</accession>
<gene>
    <name evidence="1" type="ORF">CWATWH0402_26</name>
</gene>
<dbReference type="EMBL" id="CAQN01000447">
    <property type="protein sequence ID" value="CCQ66539.1"/>
    <property type="molecule type" value="Genomic_DNA"/>
</dbReference>
<dbReference type="Proteomes" id="UP000018130">
    <property type="component" value="Unassembled WGS sequence"/>
</dbReference>
<organism evidence="1 2">
    <name type="scientific">Crocosphaera watsonii WH 0402</name>
    <dbReference type="NCBI Taxonomy" id="1284629"/>
    <lineage>
        <taxon>Bacteria</taxon>
        <taxon>Bacillati</taxon>
        <taxon>Cyanobacteriota</taxon>
        <taxon>Cyanophyceae</taxon>
        <taxon>Oscillatoriophycideae</taxon>
        <taxon>Chroococcales</taxon>
        <taxon>Aphanothecaceae</taxon>
        <taxon>Crocosphaera</taxon>
    </lineage>
</organism>
<proteinExistence type="predicted"/>